<feature type="compositionally biased region" description="Pro residues" evidence="1">
    <location>
        <begin position="77"/>
        <end position="86"/>
    </location>
</feature>
<accession>A0A3M8A3B5</accession>
<keyword evidence="2" id="KW-1133">Transmembrane helix</keyword>
<feature type="transmembrane region" description="Helical" evidence="2">
    <location>
        <begin position="177"/>
        <end position="202"/>
    </location>
</feature>
<evidence type="ECO:0000313" key="4">
    <source>
        <dbReference type="Proteomes" id="UP000275048"/>
    </source>
</evidence>
<dbReference type="InterPro" id="IPR046231">
    <property type="entry name" value="DUF6264"/>
</dbReference>
<gene>
    <name evidence="3" type="ORF">EDM22_17020</name>
</gene>
<reference evidence="3 4" key="1">
    <citation type="submission" date="2018-10" db="EMBL/GenBank/DDBJ databases">
        <title>Isolation, diversity and antibacterial activity of antinobacteria from the wheat rhizosphere soil.</title>
        <authorList>
            <person name="Sun T."/>
        </authorList>
    </citation>
    <scope>NUCLEOTIDE SEQUENCE [LARGE SCALE GENOMIC DNA]</scope>
    <source>
        <strain evidence="3 4">SJ-23</strain>
    </source>
</reference>
<dbReference type="OrthoDB" id="5125658at2"/>
<dbReference type="EMBL" id="RHHB01000056">
    <property type="protein sequence ID" value="RNB45075.1"/>
    <property type="molecule type" value="Genomic_DNA"/>
</dbReference>
<dbReference type="RefSeq" id="WP_122938277.1">
    <property type="nucleotide sequence ID" value="NZ_RHHB01000056.1"/>
</dbReference>
<dbReference type="AlphaFoldDB" id="A0A3M8A3B5"/>
<keyword evidence="2" id="KW-0812">Transmembrane</keyword>
<feature type="compositionally biased region" description="Low complexity" evidence="1">
    <location>
        <begin position="60"/>
        <end position="76"/>
    </location>
</feature>
<feature type="region of interest" description="Disordered" evidence="1">
    <location>
        <begin position="1"/>
        <end position="91"/>
    </location>
</feature>
<dbReference type="Proteomes" id="UP000275048">
    <property type="component" value="Unassembled WGS sequence"/>
</dbReference>
<comment type="caution">
    <text evidence="3">The sequence shown here is derived from an EMBL/GenBank/DDBJ whole genome shotgun (WGS) entry which is preliminary data.</text>
</comment>
<keyword evidence="4" id="KW-1185">Reference proteome</keyword>
<evidence type="ECO:0000256" key="1">
    <source>
        <dbReference type="SAM" id="MobiDB-lite"/>
    </source>
</evidence>
<proteinExistence type="predicted"/>
<feature type="transmembrane region" description="Helical" evidence="2">
    <location>
        <begin position="102"/>
        <end position="124"/>
    </location>
</feature>
<feature type="transmembrane region" description="Helical" evidence="2">
    <location>
        <begin position="144"/>
        <end position="170"/>
    </location>
</feature>
<evidence type="ECO:0000256" key="2">
    <source>
        <dbReference type="SAM" id="Phobius"/>
    </source>
</evidence>
<feature type="compositionally biased region" description="Basic and acidic residues" evidence="1">
    <location>
        <begin position="1"/>
        <end position="11"/>
    </location>
</feature>
<protein>
    <submittedName>
        <fullName evidence="3">Uncharacterized protein</fullName>
    </submittedName>
</protein>
<keyword evidence="2" id="KW-0472">Membrane</keyword>
<evidence type="ECO:0000313" key="3">
    <source>
        <dbReference type="EMBL" id="RNB45075.1"/>
    </source>
</evidence>
<sequence>MSDHEAARRQGDSGADASGSAPEREERPRPQYGEYAPEGWTWKPAEGEHTSDPAPQMHTPRSSAATRRADAAAHAPEPAPAPPTPDRPLAAARPAHPLDRMITIALLVLGALGAWNTAVSLQQMPQQIQQAYTMIGVGDFTPPAWLPTVATIGVIVQLALYAAVLGLSLLQLRAGRLAFWIPLVGGTVSVILTFVLLAVVMFSDPAYQAFLQSATSATPTPTP</sequence>
<name>A0A3M8A3B5_9MICO</name>
<organism evidence="3 4">
    <name type="scientific">Agromyces tardus</name>
    <dbReference type="NCBI Taxonomy" id="2583849"/>
    <lineage>
        <taxon>Bacteria</taxon>
        <taxon>Bacillati</taxon>
        <taxon>Actinomycetota</taxon>
        <taxon>Actinomycetes</taxon>
        <taxon>Micrococcales</taxon>
        <taxon>Microbacteriaceae</taxon>
        <taxon>Agromyces</taxon>
    </lineage>
</organism>
<dbReference type="Pfam" id="PF19779">
    <property type="entry name" value="DUF6264"/>
    <property type="match status" value="1"/>
</dbReference>